<comment type="similarity">
    <text evidence="1">Belongs to the NifX/NifY family.</text>
</comment>
<dbReference type="Gene3D" id="3.30.420.130">
    <property type="entry name" value="Dinitrogenase iron-molybdenum cofactor biosynthesis domain"/>
    <property type="match status" value="1"/>
</dbReference>
<dbReference type="STRING" id="1138170.GA0061105_1501"/>
<evidence type="ECO:0000313" key="4">
    <source>
        <dbReference type="EMBL" id="SCB62375.1"/>
    </source>
</evidence>
<dbReference type="RefSeq" id="WP_008536565.1">
    <property type="nucleotide sequence ID" value="NZ_FMAJ01000050.1"/>
</dbReference>
<dbReference type="SUPFAM" id="SSF53146">
    <property type="entry name" value="Nitrogenase accessory factor-like"/>
    <property type="match status" value="1"/>
</dbReference>
<dbReference type="NCBIfam" id="TIGR02663">
    <property type="entry name" value="nifX"/>
    <property type="match status" value="1"/>
</dbReference>
<proteinExistence type="inferred from homology"/>
<dbReference type="InterPro" id="IPR036105">
    <property type="entry name" value="DiNase_FeMo-co_biosyn_sf"/>
</dbReference>
<accession>A0A1C3YDB5</accession>
<dbReference type="InterPro" id="IPR003731">
    <property type="entry name" value="Di-Nase_FeMo-co_biosynth"/>
</dbReference>
<dbReference type="InterPro" id="IPR051840">
    <property type="entry name" value="NifX/NifY_domain"/>
</dbReference>
<organism evidence="4 5">
    <name type="scientific">Rhizobium aethiopicum</name>
    <dbReference type="NCBI Taxonomy" id="1138170"/>
    <lineage>
        <taxon>Bacteria</taxon>
        <taxon>Pseudomonadati</taxon>
        <taxon>Pseudomonadota</taxon>
        <taxon>Alphaproteobacteria</taxon>
        <taxon>Hyphomicrobiales</taxon>
        <taxon>Rhizobiaceae</taxon>
        <taxon>Rhizobium/Agrobacterium group</taxon>
        <taxon>Rhizobium</taxon>
    </lineage>
</organism>
<evidence type="ECO:0000313" key="5">
    <source>
        <dbReference type="Proteomes" id="UP000198723"/>
    </source>
</evidence>
<dbReference type="PANTHER" id="PTHR33937">
    <property type="entry name" value="IRON-MOLYBDENUM PROTEIN-RELATED-RELATED"/>
    <property type="match status" value="1"/>
</dbReference>
<evidence type="ECO:0000256" key="1">
    <source>
        <dbReference type="ARBA" id="ARBA00010285"/>
    </source>
</evidence>
<keyword evidence="2" id="KW-0535">Nitrogen fixation</keyword>
<dbReference type="AlphaFoldDB" id="A0A1C3YDB5"/>
<dbReference type="PANTHER" id="PTHR33937:SF1">
    <property type="entry name" value="IRON-MOLIBDENUM COFACTOR PROCESSING PROTEIN"/>
    <property type="match status" value="1"/>
</dbReference>
<dbReference type="GeneID" id="45960565"/>
<evidence type="ECO:0000256" key="2">
    <source>
        <dbReference type="ARBA" id="ARBA00023231"/>
    </source>
</evidence>
<evidence type="ECO:0000259" key="3">
    <source>
        <dbReference type="Pfam" id="PF02579"/>
    </source>
</evidence>
<dbReference type="EMBL" id="FMAJ01000050">
    <property type="protein sequence ID" value="SCB62375.1"/>
    <property type="molecule type" value="Genomic_DNA"/>
</dbReference>
<gene>
    <name evidence="4" type="ORF">GA0061105_1501</name>
</gene>
<dbReference type="CDD" id="cd00853">
    <property type="entry name" value="NifX"/>
    <property type="match status" value="1"/>
</dbReference>
<reference evidence="4 5" key="1">
    <citation type="submission" date="2016-08" db="EMBL/GenBank/DDBJ databases">
        <authorList>
            <person name="Seilhamer J.J."/>
        </authorList>
    </citation>
    <scope>NUCLEOTIDE SEQUENCE [LARGE SCALE GENOMIC DNA]</scope>
    <source>
        <strain evidence="4 5">HBR26</strain>
    </source>
</reference>
<dbReference type="GO" id="GO:0051540">
    <property type="term" value="F:metal cluster binding"/>
    <property type="evidence" value="ECO:0007669"/>
    <property type="project" value="InterPro"/>
</dbReference>
<dbReference type="GO" id="GO:0009399">
    <property type="term" value="P:nitrogen fixation"/>
    <property type="evidence" value="ECO:0007669"/>
    <property type="project" value="InterPro"/>
</dbReference>
<dbReference type="InterPro" id="IPR034169">
    <property type="entry name" value="NifX-like"/>
</dbReference>
<feature type="domain" description="Dinitrogenase iron-molybdenum cofactor biosynthesis" evidence="3">
    <location>
        <begin position="37"/>
        <end position="132"/>
    </location>
</feature>
<dbReference type="InterPro" id="IPR013480">
    <property type="entry name" value="NifX"/>
</dbReference>
<name>A0A1C3YDB5_9HYPH</name>
<protein>
    <submittedName>
        <fullName evidence="4">Nitrogen fixation protein NifX</fullName>
    </submittedName>
</protein>
<sequence>MIAARRLSLVPDGVHSSAPKRKAGALRVAIATQDMKSLDAHFGSAKRFVVYDVSPDDWKLVEVLDFEDVSDQSGKHRNEDVDRINPKVKALEGCHLLFCLAIGGPSAARVVSAKIHPIKVSDPQLIEDVLSRTRAMLRTTPPPWLRKVLTEAGAIEKKPFDEED</sequence>
<dbReference type="Pfam" id="PF02579">
    <property type="entry name" value="Nitro_FeMo-Co"/>
    <property type="match status" value="1"/>
</dbReference>
<dbReference type="Proteomes" id="UP000198723">
    <property type="component" value="Unassembled WGS sequence"/>
</dbReference>